<sequence>MFAQEPIEEVFKPKWLTYKSWHRKLYRVKWHIKYETWI</sequence>
<comment type="caution">
    <text evidence="1">The sequence shown here is derived from an EMBL/GenBank/DDBJ whole genome shotgun (WGS) entry which is preliminary data.</text>
</comment>
<reference evidence="1 2" key="1">
    <citation type="journal article" date="2022" name="Plant J.">
        <title>Chromosome-level genome of Camellia lanceoleosa provides a valuable resource for understanding genome evolution and self-incompatibility.</title>
        <authorList>
            <person name="Gong W."/>
            <person name="Xiao S."/>
            <person name="Wang L."/>
            <person name="Liao Z."/>
            <person name="Chang Y."/>
            <person name="Mo W."/>
            <person name="Hu G."/>
            <person name="Li W."/>
            <person name="Zhao G."/>
            <person name="Zhu H."/>
            <person name="Hu X."/>
            <person name="Ji K."/>
            <person name="Xiang X."/>
            <person name="Song Q."/>
            <person name="Yuan D."/>
            <person name="Jin S."/>
            <person name="Zhang L."/>
        </authorList>
    </citation>
    <scope>NUCLEOTIDE SEQUENCE [LARGE SCALE GENOMIC DNA]</scope>
    <source>
        <strain evidence="1">SQ_2022a</strain>
    </source>
</reference>
<gene>
    <name evidence="1" type="ORF">LOK49_LG14G00791</name>
</gene>
<accession>A0ACC0FBK3</accession>
<evidence type="ECO:0000313" key="2">
    <source>
        <dbReference type="Proteomes" id="UP001060215"/>
    </source>
</evidence>
<name>A0ACC0FBK3_9ERIC</name>
<dbReference type="Proteomes" id="UP001060215">
    <property type="component" value="Chromosome 15"/>
</dbReference>
<evidence type="ECO:0000313" key="1">
    <source>
        <dbReference type="EMBL" id="KAI7985965.1"/>
    </source>
</evidence>
<protein>
    <submittedName>
        <fullName evidence="1">Uncharacterized protein</fullName>
    </submittedName>
</protein>
<keyword evidence="2" id="KW-1185">Reference proteome</keyword>
<organism evidence="1 2">
    <name type="scientific">Camellia lanceoleosa</name>
    <dbReference type="NCBI Taxonomy" id="1840588"/>
    <lineage>
        <taxon>Eukaryota</taxon>
        <taxon>Viridiplantae</taxon>
        <taxon>Streptophyta</taxon>
        <taxon>Embryophyta</taxon>
        <taxon>Tracheophyta</taxon>
        <taxon>Spermatophyta</taxon>
        <taxon>Magnoliopsida</taxon>
        <taxon>eudicotyledons</taxon>
        <taxon>Gunneridae</taxon>
        <taxon>Pentapetalae</taxon>
        <taxon>asterids</taxon>
        <taxon>Ericales</taxon>
        <taxon>Theaceae</taxon>
        <taxon>Camellia</taxon>
    </lineage>
</organism>
<proteinExistence type="predicted"/>
<dbReference type="EMBL" id="CM045772">
    <property type="protein sequence ID" value="KAI7985965.1"/>
    <property type="molecule type" value="Genomic_DNA"/>
</dbReference>